<name>A0A1I2XP05_9BACT</name>
<protein>
    <submittedName>
        <fullName evidence="2">Uncharacterized protein</fullName>
    </submittedName>
</protein>
<organism evidence="2 3">
    <name type="scientific">Pontibacter chinhatensis</name>
    <dbReference type="NCBI Taxonomy" id="1436961"/>
    <lineage>
        <taxon>Bacteria</taxon>
        <taxon>Pseudomonadati</taxon>
        <taxon>Bacteroidota</taxon>
        <taxon>Cytophagia</taxon>
        <taxon>Cytophagales</taxon>
        <taxon>Hymenobacteraceae</taxon>
        <taxon>Pontibacter</taxon>
    </lineage>
</organism>
<sequence length="67" mass="7720">MAEINIERKKKPMWPWLLLLLVIIALIAWALYEMTNEPDETEYEEVPATGMVSPHTAPLMTTTTYNV</sequence>
<keyword evidence="1" id="KW-0812">Transmembrane</keyword>
<dbReference type="OrthoDB" id="854051at2"/>
<evidence type="ECO:0000256" key="1">
    <source>
        <dbReference type="SAM" id="Phobius"/>
    </source>
</evidence>
<feature type="transmembrane region" description="Helical" evidence="1">
    <location>
        <begin position="12"/>
        <end position="32"/>
    </location>
</feature>
<accession>A0A1I2XP05</accession>
<keyword evidence="1" id="KW-0472">Membrane</keyword>
<proteinExistence type="predicted"/>
<dbReference type="AlphaFoldDB" id="A0A1I2XP05"/>
<evidence type="ECO:0000313" key="2">
    <source>
        <dbReference type="EMBL" id="SFH14779.1"/>
    </source>
</evidence>
<dbReference type="RefSeq" id="WP_092104112.1">
    <property type="nucleotide sequence ID" value="NZ_FOOT01000006.1"/>
</dbReference>
<dbReference type="EMBL" id="FOOT01000006">
    <property type="protein sequence ID" value="SFH14779.1"/>
    <property type="molecule type" value="Genomic_DNA"/>
</dbReference>
<reference evidence="3" key="1">
    <citation type="submission" date="2016-10" db="EMBL/GenBank/DDBJ databases">
        <authorList>
            <person name="Varghese N."/>
            <person name="Submissions S."/>
        </authorList>
    </citation>
    <scope>NUCLEOTIDE SEQUENCE [LARGE SCALE GENOMIC DNA]</scope>
    <source>
        <strain evidence="3">LP51</strain>
    </source>
</reference>
<evidence type="ECO:0000313" key="3">
    <source>
        <dbReference type="Proteomes" id="UP000198724"/>
    </source>
</evidence>
<gene>
    <name evidence="2" type="ORF">SAMN05421739_106143</name>
</gene>
<keyword evidence="3" id="KW-1185">Reference proteome</keyword>
<dbReference type="Proteomes" id="UP000198724">
    <property type="component" value="Unassembled WGS sequence"/>
</dbReference>
<dbReference type="STRING" id="1436961.SAMN05421739_106143"/>
<keyword evidence="1" id="KW-1133">Transmembrane helix</keyword>